<comment type="subcellular location">
    <subcellularLocation>
        <location evidence="5">Cell inner membrane</location>
        <topology evidence="5">Single-pass membrane protein</topology>
        <orientation evidence="5">Periplasmic side</orientation>
    </subcellularLocation>
    <subcellularLocation>
        <location evidence="1">Membrane</location>
        <topology evidence="1">Single-pass membrane protein</topology>
    </subcellularLocation>
</comment>
<evidence type="ECO:0000256" key="2">
    <source>
        <dbReference type="ARBA" id="ARBA00022692"/>
    </source>
</evidence>
<gene>
    <name evidence="8" type="ORF">Y5W_03147</name>
</gene>
<comment type="function">
    <text evidence="5">Interacts with outer membrane receptor proteins that carry out high-affinity binding and energy dependent uptake into the periplasmic space of specific substrates. It could act to transduce energy from the cytoplasmic membrane to specific energy-requiring processes in the outer membrane, resulting in the release into the periplasm of ligands bound by these outer membrane proteins.</text>
</comment>
<evidence type="ECO:0000256" key="4">
    <source>
        <dbReference type="ARBA" id="ARBA00023136"/>
    </source>
</evidence>
<feature type="region of interest" description="Disordered" evidence="6">
    <location>
        <begin position="58"/>
        <end position="134"/>
    </location>
</feature>
<keyword evidence="5" id="KW-0653">Protein transport</keyword>
<dbReference type="InterPro" id="IPR006260">
    <property type="entry name" value="TonB/TolA_C"/>
</dbReference>
<keyword evidence="4" id="KW-0472">Membrane</keyword>
<keyword evidence="5" id="KW-0997">Cell inner membrane</keyword>
<protein>
    <recommendedName>
        <fullName evidence="5">Protein TonB</fullName>
    </recommendedName>
</protein>
<dbReference type="Gene3D" id="3.30.1150.10">
    <property type="match status" value="1"/>
</dbReference>
<dbReference type="EMBL" id="ARXX01000062">
    <property type="protein sequence ID" value="MBF5057853.1"/>
    <property type="molecule type" value="Genomic_DNA"/>
</dbReference>
<dbReference type="SUPFAM" id="SSF74653">
    <property type="entry name" value="TolA/TonB C-terminal domain"/>
    <property type="match status" value="1"/>
</dbReference>
<keyword evidence="3" id="KW-1133">Transmembrane helix</keyword>
<accession>A0ABS0AUQ2</accession>
<dbReference type="Pfam" id="PF03544">
    <property type="entry name" value="TonB_C"/>
    <property type="match status" value="1"/>
</dbReference>
<keyword evidence="9" id="KW-1185">Reference proteome</keyword>
<keyword evidence="2" id="KW-0812">Transmembrane</keyword>
<feature type="compositionally biased region" description="Pro residues" evidence="6">
    <location>
        <begin position="95"/>
        <end position="104"/>
    </location>
</feature>
<evidence type="ECO:0000256" key="6">
    <source>
        <dbReference type="SAM" id="MobiDB-lite"/>
    </source>
</evidence>
<dbReference type="PROSITE" id="PS52015">
    <property type="entry name" value="TONB_CTD"/>
    <property type="match status" value="1"/>
</dbReference>
<dbReference type="InterPro" id="IPR037682">
    <property type="entry name" value="TonB_C"/>
</dbReference>
<evidence type="ECO:0000313" key="9">
    <source>
        <dbReference type="Proteomes" id="UP000662703"/>
    </source>
</evidence>
<keyword evidence="5" id="KW-0735">Signal-anchor</keyword>
<reference evidence="8 9" key="1">
    <citation type="submission" date="2012-09" db="EMBL/GenBank/DDBJ databases">
        <title>Genome Sequence of alkane-degrading Bacterium Alcanivorax sp. 521-1.</title>
        <authorList>
            <person name="Lai Q."/>
            <person name="Shao Z."/>
        </authorList>
    </citation>
    <scope>NUCLEOTIDE SEQUENCE [LARGE SCALE GENOMIC DNA]</scope>
    <source>
        <strain evidence="8 9">521-1</strain>
    </source>
</reference>
<comment type="similarity">
    <text evidence="5">Belongs to the TonB family.</text>
</comment>
<sequence length="221" mass="24070">MTAIQQQLAGGGGRFTRLLALPAALVAALLLGWLMARLIQAEGEAPPSREPMKVVRFDDSRPQRAQPASQALPQRPPDTPAPPLPSPVALDTPAPATPDLPLPAAPTERPSVTPDLKLGDLGEPSAPVSDSGEYLPMTKVTPAYPERARMQNLEGDCVVEYTVTPQGTTTDVRVVEDECENWLFRRPAVKAAQRFRYQPRHQNGQAVAVPGVRNRFEFRLE</sequence>
<organism evidence="8 9">
    <name type="scientific">Alloalcanivorax profundimaris</name>
    <dbReference type="NCBI Taxonomy" id="2735259"/>
    <lineage>
        <taxon>Bacteria</taxon>
        <taxon>Pseudomonadati</taxon>
        <taxon>Pseudomonadota</taxon>
        <taxon>Gammaproteobacteria</taxon>
        <taxon>Oceanospirillales</taxon>
        <taxon>Alcanivoracaceae</taxon>
        <taxon>Alloalcanivorax</taxon>
    </lineage>
</organism>
<dbReference type="NCBIfam" id="TIGR01352">
    <property type="entry name" value="tonB_Cterm"/>
    <property type="match status" value="1"/>
</dbReference>
<dbReference type="PRINTS" id="PR01374">
    <property type="entry name" value="TONBPROTEIN"/>
</dbReference>
<keyword evidence="5" id="KW-0813">Transport</keyword>
<comment type="caution">
    <text evidence="8">The sequence shown here is derived from an EMBL/GenBank/DDBJ whole genome shotgun (WGS) entry which is preliminary data.</text>
</comment>
<dbReference type="Proteomes" id="UP000662703">
    <property type="component" value="Unassembled WGS sequence"/>
</dbReference>
<proteinExistence type="inferred from homology"/>
<dbReference type="RefSeq" id="WP_194297881.1">
    <property type="nucleotide sequence ID" value="NZ_ARXX01000062.1"/>
</dbReference>
<evidence type="ECO:0000313" key="8">
    <source>
        <dbReference type="EMBL" id="MBF5057853.1"/>
    </source>
</evidence>
<name>A0ABS0AUQ2_9GAMM</name>
<evidence type="ECO:0000256" key="1">
    <source>
        <dbReference type="ARBA" id="ARBA00004167"/>
    </source>
</evidence>
<evidence type="ECO:0000256" key="3">
    <source>
        <dbReference type="ARBA" id="ARBA00022989"/>
    </source>
</evidence>
<feature type="domain" description="TonB C-terminal" evidence="7">
    <location>
        <begin position="129"/>
        <end position="221"/>
    </location>
</feature>
<evidence type="ECO:0000256" key="5">
    <source>
        <dbReference type="RuleBase" id="RU362123"/>
    </source>
</evidence>
<evidence type="ECO:0000259" key="7">
    <source>
        <dbReference type="PROSITE" id="PS52015"/>
    </source>
</evidence>
<keyword evidence="5" id="KW-1003">Cell membrane</keyword>
<feature type="compositionally biased region" description="Pro residues" evidence="6">
    <location>
        <begin position="74"/>
        <end position="86"/>
    </location>
</feature>
<dbReference type="InterPro" id="IPR003538">
    <property type="entry name" value="TonB"/>
</dbReference>